<evidence type="ECO:0000313" key="2">
    <source>
        <dbReference type="Proteomes" id="UP000182486"/>
    </source>
</evidence>
<keyword evidence="2" id="KW-1185">Reference proteome</keyword>
<protein>
    <submittedName>
        <fullName evidence="1">Uncharacterized protein</fullName>
    </submittedName>
</protein>
<proteinExistence type="predicted"/>
<dbReference type="RefSeq" id="WP_071809274.1">
    <property type="nucleotide sequence ID" value="NZ_MEIA01000480.1"/>
</dbReference>
<dbReference type="AlphaFoldDB" id="A0A1K0FC40"/>
<organism evidence="1 2">
    <name type="scientific">Couchioplanes caeruleus subsp. caeruleus</name>
    <dbReference type="NCBI Taxonomy" id="56427"/>
    <lineage>
        <taxon>Bacteria</taxon>
        <taxon>Bacillati</taxon>
        <taxon>Actinomycetota</taxon>
        <taxon>Actinomycetes</taxon>
        <taxon>Micromonosporales</taxon>
        <taxon>Micromonosporaceae</taxon>
        <taxon>Couchioplanes</taxon>
    </lineage>
</organism>
<name>A0A1K0FC40_9ACTN</name>
<accession>A0A1K0FC40</accession>
<evidence type="ECO:0000313" key="1">
    <source>
        <dbReference type="EMBL" id="OJF10312.1"/>
    </source>
</evidence>
<dbReference type="EMBL" id="MEIA01000480">
    <property type="protein sequence ID" value="OJF10312.1"/>
    <property type="molecule type" value="Genomic_DNA"/>
</dbReference>
<dbReference type="Proteomes" id="UP000182486">
    <property type="component" value="Unassembled WGS sequence"/>
</dbReference>
<reference evidence="1 2" key="1">
    <citation type="submission" date="2016-09" db="EMBL/GenBank/DDBJ databases">
        <title>Couchioplanes caeruleus draft genome sequence.</title>
        <authorList>
            <person name="Sheehan J."/>
            <person name="Caffrey P."/>
        </authorList>
    </citation>
    <scope>NUCLEOTIDE SEQUENCE [LARGE SCALE GENOMIC DNA]</scope>
    <source>
        <strain evidence="1 2">DSM 43634</strain>
    </source>
</reference>
<comment type="caution">
    <text evidence="1">The sequence shown here is derived from an EMBL/GenBank/DDBJ whole genome shotgun (WGS) entry which is preliminary data.</text>
</comment>
<sequence>MTAPRPPRWFSAEDIVHGRVSLAGYPFRYIWINATPSSGFRVTVASGSTVAAMVDMVFTAAEMLEAEGWQVVNFEQDGKVAYLRRPA</sequence>
<gene>
    <name evidence="1" type="ORF">BG844_32570</name>
</gene>